<sequence length="295" mass="33961">MVVKVRELIFYNMTSLRTASFSAVAALLLLPAVIATPLPDTPTTKLTRRDLLQPLGGSAWSEQEKWCPALDYDTDSCYNTVAISPSGQLNAGQDENKPAGEILGWCRKEVRLQQTNIYVRSRCNNGWCVHMYDYYFEADFGWGAHRQDWEHIAVWVQHGQLKFVSISQHGKWDIRILDGRTAAPRFERGTHPKVVYHKDGALTHAFRWANDGDEPPENHWKSWRWGVGAGLIEWERMPDNLRKTLSAKNWGAAEMAVRDKDGSDWNFAWYINESQYFCWETYCPGFLAPEFKPWG</sequence>
<organism evidence="1 2">
    <name type="scientific">Verticillium longisporum</name>
    <name type="common">Verticillium dahliae var. longisporum</name>
    <dbReference type="NCBI Taxonomy" id="100787"/>
    <lineage>
        <taxon>Eukaryota</taxon>
        <taxon>Fungi</taxon>
        <taxon>Dikarya</taxon>
        <taxon>Ascomycota</taxon>
        <taxon>Pezizomycotina</taxon>
        <taxon>Sordariomycetes</taxon>
        <taxon>Hypocreomycetidae</taxon>
        <taxon>Glomerellales</taxon>
        <taxon>Plectosphaerellaceae</taxon>
        <taxon>Verticillium</taxon>
    </lineage>
</organism>
<evidence type="ECO:0000313" key="1">
    <source>
        <dbReference type="EMBL" id="CRK22470.1"/>
    </source>
</evidence>
<dbReference type="Proteomes" id="UP000045706">
    <property type="component" value="Unassembled WGS sequence"/>
</dbReference>
<dbReference type="PANTHER" id="PTHR33657:SF6">
    <property type="entry name" value="SECRETED PROTEIN"/>
    <property type="match status" value="1"/>
</dbReference>
<dbReference type="EMBL" id="CVQI01013335">
    <property type="protein sequence ID" value="CRK22470.1"/>
    <property type="molecule type" value="Genomic_DNA"/>
</dbReference>
<name>A0A0G4LLA6_VERLO</name>
<dbReference type="AlphaFoldDB" id="A0A0G4LLA6"/>
<dbReference type="InterPro" id="IPR008701">
    <property type="entry name" value="NPP1"/>
</dbReference>
<reference evidence="2" key="1">
    <citation type="submission" date="2015-05" db="EMBL/GenBank/DDBJ databases">
        <authorList>
            <person name="Fogelqvist Johan"/>
        </authorList>
    </citation>
    <scope>NUCLEOTIDE SEQUENCE [LARGE SCALE GENOMIC DNA]</scope>
</reference>
<dbReference type="PANTHER" id="PTHR33657">
    <property type="entry name" value="DOMAIN PROTEIN, PUTATIVE (AFU_ORTHOLOGUE AFUA_5G00600)-RELATED"/>
    <property type="match status" value="1"/>
</dbReference>
<proteinExistence type="predicted"/>
<dbReference type="Pfam" id="PF05630">
    <property type="entry name" value="NPP1"/>
    <property type="match status" value="1"/>
</dbReference>
<evidence type="ECO:0000313" key="2">
    <source>
        <dbReference type="Proteomes" id="UP000045706"/>
    </source>
</evidence>
<protein>
    <submittedName>
        <fullName evidence="1">Uncharacterized protein</fullName>
    </submittedName>
</protein>
<accession>A0A0G4LLA6</accession>
<gene>
    <name evidence="1" type="ORF">BN1723_002908</name>
</gene>